<evidence type="ECO:0000313" key="3">
    <source>
        <dbReference type="Proteomes" id="UP000030170"/>
    </source>
</evidence>
<protein>
    <submittedName>
        <fullName evidence="2">Uncharacterized protein</fullName>
    </submittedName>
</protein>
<comment type="caution">
    <text evidence="2">The sequence shown here is derived from an EMBL/GenBank/DDBJ whole genome shotgun (WGS) entry which is preliminary data.</text>
</comment>
<name>A0A098TL37_9CYAN</name>
<keyword evidence="1" id="KW-0812">Transmembrane</keyword>
<dbReference type="EMBL" id="JJML01000016">
    <property type="protein sequence ID" value="KGF73001.1"/>
    <property type="molecule type" value="Genomic_DNA"/>
</dbReference>
<dbReference type="Proteomes" id="UP000030170">
    <property type="component" value="Unassembled WGS sequence"/>
</dbReference>
<keyword evidence="3" id="KW-1185">Reference proteome</keyword>
<accession>A0A098TL37</accession>
<keyword evidence="1" id="KW-0472">Membrane</keyword>
<feature type="transmembrane region" description="Helical" evidence="1">
    <location>
        <begin position="6"/>
        <end position="26"/>
    </location>
</feature>
<reference evidence="2 3" key="1">
    <citation type="journal article" date="2014" name="Mol. Ecol.">
        <title>Evolution of Synechococcus.</title>
        <authorList>
            <person name="Dvorak P."/>
            <person name="Casamatta D."/>
            <person name="Hasler P."/>
            <person name="Poulickova A."/>
            <person name="Ondrej V."/>
            <person name="Sanges R."/>
        </authorList>
    </citation>
    <scope>NUCLEOTIDE SEQUENCE [LARGE SCALE GENOMIC DNA]</scope>
    <source>
        <strain evidence="2 3">CAUP A 1101</strain>
    </source>
</reference>
<proteinExistence type="predicted"/>
<sequence length="68" mass="6870">MEGDVGLLWAVEVQRSAIVVVAVLPFATTAVGRSAMAVAGEMAVGGMVGALLTFATGSFPLKPNLSVH</sequence>
<feature type="transmembrane region" description="Helical" evidence="1">
    <location>
        <begin position="38"/>
        <end position="59"/>
    </location>
</feature>
<keyword evidence="1" id="KW-1133">Transmembrane helix</keyword>
<dbReference type="AlphaFoldDB" id="A0A098TL37"/>
<gene>
    <name evidence="2" type="ORF">DO97_02820</name>
</gene>
<evidence type="ECO:0000313" key="2">
    <source>
        <dbReference type="EMBL" id="KGF73001.1"/>
    </source>
</evidence>
<organism evidence="2 3">
    <name type="scientific">Neosynechococcus sphagnicola sy1</name>
    <dbReference type="NCBI Taxonomy" id="1497020"/>
    <lineage>
        <taxon>Bacteria</taxon>
        <taxon>Bacillati</taxon>
        <taxon>Cyanobacteriota</taxon>
        <taxon>Cyanophyceae</taxon>
        <taxon>Neosynechococcales</taxon>
        <taxon>Neosynechococcaceae</taxon>
        <taxon>Neosynechococcus</taxon>
    </lineage>
</organism>
<evidence type="ECO:0000256" key="1">
    <source>
        <dbReference type="SAM" id="Phobius"/>
    </source>
</evidence>